<dbReference type="Pfam" id="PF06695">
    <property type="entry name" value="Sm_multidrug_ex"/>
    <property type="match status" value="1"/>
</dbReference>
<dbReference type="PANTHER" id="PTHR36007">
    <property type="entry name" value="TRANSPORT PROTEIN-RELATED"/>
    <property type="match status" value="1"/>
</dbReference>
<dbReference type="InterPro" id="IPR009577">
    <property type="entry name" value="Sm_multidrug_ex"/>
</dbReference>
<feature type="transmembrane region" description="Helical" evidence="1">
    <location>
        <begin position="141"/>
        <end position="162"/>
    </location>
</feature>
<keyword evidence="1" id="KW-0812">Transmembrane</keyword>
<keyword evidence="3" id="KW-1185">Reference proteome</keyword>
<keyword evidence="1" id="KW-0472">Membrane</keyword>
<dbReference type="AlphaFoldDB" id="A0A6L5GT41"/>
<name>A0A6L5GT41_9FIRM</name>
<reference evidence="2" key="1">
    <citation type="journal article" date="2020" name="Appl. Environ. Microbiol.">
        <title>Medium-Chain Fatty Acid Synthesis by 'Candidatus Weimeria bifida' gen. nov., sp. nov., and 'Candidatus Pseudoramibacter fermentans' sp. nov.</title>
        <authorList>
            <person name="Scarborough M.J."/>
            <person name="Myers K.S."/>
            <person name="Donohue T.J."/>
            <person name="Noguera D.R."/>
        </authorList>
    </citation>
    <scope>NUCLEOTIDE SEQUENCE</scope>
    <source>
        <strain evidence="2">EUB1.1</strain>
    </source>
</reference>
<protein>
    <submittedName>
        <fullName evidence="2">Small multi-drug export protein</fullName>
    </submittedName>
</protein>
<accession>A0A6L5GT41</accession>
<evidence type="ECO:0000313" key="2">
    <source>
        <dbReference type="EMBL" id="MQM72950.1"/>
    </source>
</evidence>
<feature type="transmembrane region" description="Helical" evidence="1">
    <location>
        <begin position="12"/>
        <end position="33"/>
    </location>
</feature>
<feature type="transmembrane region" description="Helical" evidence="1">
    <location>
        <begin position="103"/>
        <end position="129"/>
    </location>
</feature>
<proteinExistence type="predicted"/>
<gene>
    <name evidence="2" type="ORF">FRC53_05925</name>
</gene>
<dbReference type="PANTHER" id="PTHR36007:SF2">
    <property type="entry name" value="TRANSPORT PROTEIN-RELATED"/>
    <property type="match status" value="1"/>
</dbReference>
<keyword evidence="1" id="KW-1133">Transmembrane helix</keyword>
<sequence length="164" mass="17929">MAHSIIQFFSFLPNWLEVFIISMIPIVELRGAIPVGTLLMRMPYLQTFLLAWAGSIVPAPIILKFLPAFLKWMRGKKGALGRFAEWLHTRGINKSKSITKYKFWGLMIFIAIPLPGTGVWTGCLAASLIEMDFKQGVLSAVLGSAIAGIIVTSLCAFGLMAVGA</sequence>
<dbReference type="Proteomes" id="UP000473648">
    <property type="component" value="Unassembled WGS sequence"/>
</dbReference>
<comment type="caution">
    <text evidence="2">The sequence shown here is derived from an EMBL/GenBank/DDBJ whole genome shotgun (WGS) entry which is preliminary data.</text>
</comment>
<organism evidence="2 3">
    <name type="scientific">Candidatus Pseudoramibacter fermentans</name>
    <dbReference type="NCBI Taxonomy" id="2594427"/>
    <lineage>
        <taxon>Bacteria</taxon>
        <taxon>Bacillati</taxon>
        <taxon>Bacillota</taxon>
        <taxon>Clostridia</taxon>
        <taxon>Eubacteriales</taxon>
        <taxon>Eubacteriaceae</taxon>
        <taxon>Pseudoramibacter</taxon>
    </lineage>
</organism>
<dbReference type="EMBL" id="VOGB01000004">
    <property type="protein sequence ID" value="MQM72950.1"/>
    <property type="molecule type" value="Genomic_DNA"/>
</dbReference>
<evidence type="ECO:0000256" key="1">
    <source>
        <dbReference type="SAM" id="Phobius"/>
    </source>
</evidence>
<feature type="transmembrane region" description="Helical" evidence="1">
    <location>
        <begin position="45"/>
        <end position="66"/>
    </location>
</feature>
<evidence type="ECO:0000313" key="3">
    <source>
        <dbReference type="Proteomes" id="UP000473648"/>
    </source>
</evidence>